<reference evidence="2 3" key="1">
    <citation type="submission" date="2015-11" db="EMBL/GenBank/DDBJ databases">
        <title>Genome Sequence of Bacillus simplex strain VanAntwerpen2.</title>
        <authorList>
            <person name="Couger M.B."/>
        </authorList>
    </citation>
    <scope>NUCLEOTIDE SEQUENCE [LARGE SCALE GENOMIC DNA]</scope>
    <source>
        <strain evidence="2 3">VanAntwerpen02</strain>
    </source>
</reference>
<dbReference type="InterPro" id="IPR009045">
    <property type="entry name" value="Zn_M74/Hedgehog-like"/>
</dbReference>
<dbReference type="CDD" id="cd14845">
    <property type="entry name" value="L-Ala-D-Glu_peptidase_like"/>
    <property type="match status" value="1"/>
</dbReference>
<dbReference type="Proteomes" id="UP000064189">
    <property type="component" value="Unassembled WGS sequence"/>
</dbReference>
<dbReference type="PANTHER" id="PTHR34385">
    <property type="entry name" value="D-ALANYL-D-ALANINE CARBOXYPEPTIDASE"/>
    <property type="match status" value="1"/>
</dbReference>
<sequence length="179" mass="20393">MKANWVKACLVLFFFGWLAVVLYKNMLPPDLDEIELADELHPIVAEKKDELIQRANELDIPIIITAGYRSLEEQNKLYEKGRLNTGKIVTYAKGGESLHNFGLAIDFALLNKQGEAIWDMDYDGNDNRKSDWMEVVTVAKGLGFEWGGDWPGFKDYPHLQMTFGLSLRELQQGKQARGQ</sequence>
<dbReference type="SUPFAM" id="SSF55166">
    <property type="entry name" value="Hedgehog/DD-peptidase"/>
    <property type="match status" value="1"/>
</dbReference>
<accession>A0A109MS62</accession>
<keyword evidence="3" id="KW-1185">Reference proteome</keyword>
<evidence type="ECO:0000259" key="1">
    <source>
        <dbReference type="Pfam" id="PF13539"/>
    </source>
</evidence>
<dbReference type="Gene3D" id="3.30.1380.10">
    <property type="match status" value="1"/>
</dbReference>
<dbReference type="GO" id="GO:0008233">
    <property type="term" value="F:peptidase activity"/>
    <property type="evidence" value="ECO:0007669"/>
    <property type="project" value="InterPro"/>
</dbReference>
<dbReference type="InterPro" id="IPR039561">
    <property type="entry name" value="Peptidase_M15C"/>
</dbReference>
<dbReference type="Pfam" id="PF13539">
    <property type="entry name" value="Peptidase_M15_4"/>
    <property type="match status" value="1"/>
</dbReference>
<dbReference type="InterPro" id="IPR052179">
    <property type="entry name" value="DD-CPase-like"/>
</dbReference>
<gene>
    <name evidence="2" type="ORF">AS888_02960</name>
</gene>
<proteinExistence type="predicted"/>
<feature type="domain" description="Peptidase M15C" evidence="1">
    <location>
        <begin position="93"/>
        <end position="161"/>
    </location>
</feature>
<organism evidence="2 3">
    <name type="scientific">Peribacillus simplex</name>
    <dbReference type="NCBI Taxonomy" id="1478"/>
    <lineage>
        <taxon>Bacteria</taxon>
        <taxon>Bacillati</taxon>
        <taxon>Bacillota</taxon>
        <taxon>Bacilli</taxon>
        <taxon>Bacillales</taxon>
        <taxon>Bacillaceae</taxon>
        <taxon>Peribacillus</taxon>
    </lineage>
</organism>
<dbReference type="PANTHER" id="PTHR34385:SF1">
    <property type="entry name" value="PEPTIDOGLYCAN L-ALANYL-D-GLUTAMATE ENDOPEPTIDASE CWLK"/>
    <property type="match status" value="1"/>
</dbReference>
<evidence type="ECO:0000313" key="2">
    <source>
        <dbReference type="EMBL" id="KWW11151.1"/>
    </source>
</evidence>
<comment type="caution">
    <text evidence="2">The sequence shown here is derived from an EMBL/GenBank/DDBJ whole genome shotgun (WGS) entry which is preliminary data.</text>
</comment>
<name>A0A109MS62_9BACI</name>
<evidence type="ECO:0000313" key="3">
    <source>
        <dbReference type="Proteomes" id="UP000064189"/>
    </source>
</evidence>
<dbReference type="EMBL" id="LNNH01000056">
    <property type="protein sequence ID" value="KWW11151.1"/>
    <property type="molecule type" value="Genomic_DNA"/>
</dbReference>
<dbReference type="AlphaFoldDB" id="A0A109MS62"/>
<protein>
    <recommendedName>
        <fullName evidence="1">Peptidase M15C domain-containing protein</fullName>
    </recommendedName>
</protein>